<reference evidence="6 7" key="1">
    <citation type="submission" date="2012-12" db="EMBL/GenBank/DDBJ databases">
        <title>Genome assembly of Fulvivirga imtechensis AK7.</title>
        <authorList>
            <person name="Nupur N."/>
            <person name="Khatri I."/>
            <person name="Kumar R."/>
            <person name="Subramanian S."/>
            <person name="Pinnaka A."/>
        </authorList>
    </citation>
    <scope>NUCLEOTIDE SEQUENCE [LARGE SCALE GENOMIC DNA]</scope>
    <source>
        <strain evidence="6 7">AK7</strain>
    </source>
</reference>
<dbReference type="STRING" id="1237149.C900_04016"/>
<dbReference type="Gene3D" id="3.40.50.880">
    <property type="match status" value="1"/>
</dbReference>
<dbReference type="MEROPS" id="S51.003"/>
<dbReference type="SUPFAM" id="SSF52317">
    <property type="entry name" value="Class I glutamine amidotransferase-like"/>
    <property type="match status" value="1"/>
</dbReference>
<evidence type="ECO:0000313" key="7">
    <source>
        <dbReference type="Proteomes" id="UP000011135"/>
    </source>
</evidence>
<keyword evidence="2" id="KW-0645">Protease</keyword>
<dbReference type="InterPro" id="IPR029062">
    <property type="entry name" value="Class_I_gatase-like"/>
</dbReference>
<dbReference type="PANTHER" id="PTHR36175:SF1">
    <property type="entry name" value="CYANOPHYCINASE"/>
    <property type="match status" value="1"/>
</dbReference>
<evidence type="ECO:0000256" key="3">
    <source>
        <dbReference type="ARBA" id="ARBA00022801"/>
    </source>
</evidence>
<dbReference type="Pfam" id="PF03575">
    <property type="entry name" value="Peptidase_S51"/>
    <property type="match status" value="1"/>
</dbReference>
<gene>
    <name evidence="6" type="ORF">C900_04016</name>
</gene>
<evidence type="ECO:0000256" key="4">
    <source>
        <dbReference type="ARBA" id="ARBA00022825"/>
    </source>
</evidence>
<evidence type="ECO:0000256" key="5">
    <source>
        <dbReference type="SAM" id="MobiDB-lite"/>
    </source>
</evidence>
<dbReference type="GO" id="GO:0006508">
    <property type="term" value="P:proteolysis"/>
    <property type="evidence" value="ECO:0007669"/>
    <property type="project" value="UniProtKB-KW"/>
</dbReference>
<proteinExistence type="inferred from homology"/>
<keyword evidence="3" id="KW-0378">Hydrolase</keyword>
<dbReference type="GO" id="GO:0008236">
    <property type="term" value="F:serine-type peptidase activity"/>
    <property type="evidence" value="ECO:0007669"/>
    <property type="project" value="UniProtKB-KW"/>
</dbReference>
<dbReference type="Proteomes" id="UP000011135">
    <property type="component" value="Unassembled WGS sequence"/>
</dbReference>
<dbReference type="CDD" id="cd03145">
    <property type="entry name" value="GAT1_cyanophycinase"/>
    <property type="match status" value="1"/>
</dbReference>
<dbReference type="eggNOG" id="COG4242">
    <property type="taxonomic scope" value="Bacteria"/>
</dbReference>
<keyword evidence="4" id="KW-0720">Serine protease</keyword>
<evidence type="ECO:0000256" key="2">
    <source>
        <dbReference type="ARBA" id="ARBA00022670"/>
    </source>
</evidence>
<evidence type="ECO:0000313" key="6">
    <source>
        <dbReference type="EMBL" id="ELR70331.1"/>
    </source>
</evidence>
<dbReference type="EMBL" id="AMZN01000055">
    <property type="protein sequence ID" value="ELR70331.1"/>
    <property type="molecule type" value="Genomic_DNA"/>
</dbReference>
<accession>L8JN24</accession>
<evidence type="ECO:0000256" key="1">
    <source>
        <dbReference type="ARBA" id="ARBA00006534"/>
    </source>
</evidence>
<sequence>MFFMFSCEETTINPENENDTNGTTEIPGKKSKSTGRSSASIGIVGSEADVSRTTTQGTVLMGGGNDVDEAIQWMINKSGGGDFVVLRATGTDAYNSYIYGLGSVNSVETLLINSRTLANDPGVEATIRGAEALFISGGDQYNYVNYWKDTKVESAINYLINTKKVPVGGTSAGCAIQGDAYFDASNGTVYSDEALDNPYNQYMTLQRGNFLNVPYLGNTITDTHYDNPDRRGRHLTFLARMNKDWGMTAKGIGVDEGTAVCIESNGKARVFGSGYAFFLRQNGAGPERCQAGASLDWYRNRQAVRVYKIMGNSSGSRYLWLDTWTSGSGGSWQYYYADRGTLRISY</sequence>
<comment type="similarity">
    <text evidence="1">Belongs to the peptidase S51 family.</text>
</comment>
<dbReference type="PANTHER" id="PTHR36175">
    <property type="entry name" value="CYANOPHYCINASE"/>
    <property type="match status" value="1"/>
</dbReference>
<feature type="compositionally biased region" description="Polar residues" evidence="5">
    <location>
        <begin position="8"/>
        <end position="24"/>
    </location>
</feature>
<feature type="region of interest" description="Disordered" evidence="5">
    <location>
        <begin position="8"/>
        <end position="39"/>
    </location>
</feature>
<name>L8JN24_9BACT</name>
<organism evidence="6 7">
    <name type="scientific">Fulvivirga imtechensis AK7</name>
    <dbReference type="NCBI Taxonomy" id="1237149"/>
    <lineage>
        <taxon>Bacteria</taxon>
        <taxon>Pseudomonadati</taxon>
        <taxon>Bacteroidota</taxon>
        <taxon>Cytophagia</taxon>
        <taxon>Cytophagales</taxon>
        <taxon>Fulvivirgaceae</taxon>
        <taxon>Fulvivirga</taxon>
    </lineage>
</organism>
<keyword evidence="7" id="KW-1185">Reference proteome</keyword>
<protein>
    <submittedName>
        <fullName evidence="6">Cyanophycinase</fullName>
    </submittedName>
</protein>
<comment type="caution">
    <text evidence="6">The sequence shown here is derived from an EMBL/GenBank/DDBJ whole genome shotgun (WGS) entry which is preliminary data.</text>
</comment>
<dbReference type="AlphaFoldDB" id="L8JN24"/>
<dbReference type="InterPro" id="IPR005320">
    <property type="entry name" value="Peptidase_S51"/>
</dbReference>
<dbReference type="PATRIC" id="fig|1237149.3.peg.3779"/>